<accession>A0A3B0SDG6</accession>
<proteinExistence type="predicted"/>
<evidence type="ECO:0000256" key="1">
    <source>
        <dbReference type="SAM" id="MobiDB-lite"/>
    </source>
</evidence>
<name>A0A3B0SDG6_9ZZZZ</name>
<gene>
    <name evidence="2" type="ORF">MNBD_ACTINO02-524</name>
</gene>
<feature type="region of interest" description="Disordered" evidence="1">
    <location>
        <begin position="30"/>
        <end position="52"/>
    </location>
</feature>
<sequence>MLHKRTGWSILMVALAMLVTMAQPAMGTDGSGVATDSGVSQGALQDDTPRLELTDKPVEQLAEDLIDCFDIEGENFCLFIGFTDMTPGDARWREVFSTEVERAQANDPGGSLAGYVRWLASLDDAEREQLAEQSLKDGYATVGKVRLYDYVGLDIPIPSGFFDKHPELGIAEGSPQAEALRTAAVTGDPVDMSVFYQPSTEELAEGYEEEVAALVTSTVITRAEAVAFLHSQGVNSPLVLAPEGTDTAEVDGGVIESVPESPTYRYIIYSAYREQERNDFCAPATFQSIDGADDQGYNSQWYWDDYVGWYNSNGTFTGSVYMIRDSINSYTGWDNVAGTYAVTSSAGEGASWYFDVHQINVGIDGAPLVDHVKLYAEWFPYIDENHSGHFQTGRGYSRNSNTISYFEPYDALRWGDPSGVSSGKIQYLNYSNLYGANQEYAW</sequence>
<protein>
    <recommendedName>
        <fullName evidence="3">Peptidase C39-like domain-containing protein</fullName>
    </recommendedName>
</protein>
<dbReference type="AlphaFoldDB" id="A0A3B0SDG6"/>
<dbReference type="EMBL" id="UOEK01000149">
    <property type="protein sequence ID" value="VAV98926.1"/>
    <property type="molecule type" value="Genomic_DNA"/>
</dbReference>
<feature type="non-terminal residue" evidence="2">
    <location>
        <position position="442"/>
    </location>
</feature>
<reference evidence="2" key="1">
    <citation type="submission" date="2018-06" db="EMBL/GenBank/DDBJ databases">
        <authorList>
            <person name="Zhirakovskaya E."/>
        </authorList>
    </citation>
    <scope>NUCLEOTIDE SEQUENCE</scope>
</reference>
<evidence type="ECO:0008006" key="3">
    <source>
        <dbReference type="Google" id="ProtNLM"/>
    </source>
</evidence>
<organism evidence="2">
    <name type="scientific">hydrothermal vent metagenome</name>
    <dbReference type="NCBI Taxonomy" id="652676"/>
    <lineage>
        <taxon>unclassified sequences</taxon>
        <taxon>metagenomes</taxon>
        <taxon>ecological metagenomes</taxon>
    </lineage>
</organism>
<evidence type="ECO:0000313" key="2">
    <source>
        <dbReference type="EMBL" id="VAV98926.1"/>
    </source>
</evidence>